<sequence length="600" mass="70326">METVCVLNYIVSEFEADDEIAALARTLNCPVLSYDSDFFIYNIKYIPFNTLDHKPTLVEEGNKRFYVLQCKLYKVEFLIKNFGGLQENMLPLLATLLGNDYVEKRIFKKFFSQFKLPKSKRCKNDQQRSIHGIFKWLQNETLDSAVSKILGRCKKSQKDRVFAIIKKGIEGYNRKKCRALKYFNISSDDTQEESNLTLPGIIDVDTEDTDDESSSNSSLSDDESSEEIESDHVDGLPSWYADKIRNNLIPSVYMNLYTHHLHFCSPQAEDYTDEDAFLCTLPILRYSFDILTDFSHEKCIYVSRQNDCNYKRMFIDREYAIPRLLEVPFNELSNDQLNSYFHHFLKQKMPSLDLTDIYLLPSDFQLFMVSMLWWITNCNVPLANVHSLFICYIMLEVIDEKTGTFRGHKHFMDKYSNKIMETKRSPIDRHNENNELFLNKNKVQYEDCLIAASVLLKHFEIDGTIIKRPKTYDVKRVHSFAQFQCCLQQFNCLNNLCGSLFEPTTYYKCYNGTFVYNIALKLENQVDPIIFFEQYLKGATTVLMFYKSLCSVYRTCSEKMCLTNSVLPGKKRNRRKKKKDEVDEIFNKFFVKGFESQVSI</sequence>
<protein>
    <submittedName>
        <fullName evidence="5">Protein asteroid</fullName>
    </submittedName>
</protein>
<evidence type="ECO:0000256" key="1">
    <source>
        <dbReference type="ARBA" id="ARBA00007398"/>
    </source>
</evidence>
<dbReference type="Pfam" id="PF12813">
    <property type="entry name" value="XPG_I_2"/>
    <property type="match status" value="1"/>
</dbReference>
<dbReference type="PANTHER" id="PTHR15665">
    <property type="entry name" value="ASTEROID PROTEIN"/>
    <property type="match status" value="1"/>
</dbReference>
<dbReference type="FunCoup" id="A0A6J1WPK0">
    <property type="interactions" value="528"/>
</dbReference>
<comment type="similarity">
    <text evidence="1">Belongs to the asteroid family.</text>
</comment>
<gene>
    <name evidence="5" type="primary">LOC113516694</name>
</gene>
<dbReference type="RefSeq" id="XP_026756957.2">
    <property type="nucleotide sequence ID" value="XM_026901156.3"/>
</dbReference>
<dbReference type="SUPFAM" id="SSF88723">
    <property type="entry name" value="PIN domain-like"/>
    <property type="match status" value="1"/>
</dbReference>
<feature type="domain" description="Asteroid" evidence="3">
    <location>
        <begin position="8"/>
        <end position="81"/>
    </location>
</feature>
<dbReference type="KEGG" id="gmw:113516694"/>
<dbReference type="PANTHER" id="PTHR15665:SF1">
    <property type="entry name" value="PROTEIN ASTEROID HOMOLOG 1"/>
    <property type="match status" value="1"/>
</dbReference>
<accession>A0A6J1WPK0</accession>
<dbReference type="Gene3D" id="3.40.50.1010">
    <property type="entry name" value="5'-nuclease"/>
    <property type="match status" value="1"/>
</dbReference>
<keyword evidence="4" id="KW-1185">Reference proteome</keyword>
<dbReference type="GeneID" id="113516694"/>
<proteinExistence type="inferred from homology"/>
<feature type="compositionally biased region" description="Acidic residues" evidence="2">
    <location>
        <begin position="204"/>
        <end position="213"/>
    </location>
</feature>
<dbReference type="Proteomes" id="UP001652740">
    <property type="component" value="Unplaced"/>
</dbReference>
<organism evidence="4 5">
    <name type="scientific">Galleria mellonella</name>
    <name type="common">Greater wax moth</name>
    <dbReference type="NCBI Taxonomy" id="7137"/>
    <lineage>
        <taxon>Eukaryota</taxon>
        <taxon>Metazoa</taxon>
        <taxon>Ecdysozoa</taxon>
        <taxon>Arthropoda</taxon>
        <taxon>Hexapoda</taxon>
        <taxon>Insecta</taxon>
        <taxon>Pterygota</taxon>
        <taxon>Neoptera</taxon>
        <taxon>Endopterygota</taxon>
        <taxon>Lepidoptera</taxon>
        <taxon>Glossata</taxon>
        <taxon>Ditrysia</taxon>
        <taxon>Pyraloidea</taxon>
        <taxon>Pyralidae</taxon>
        <taxon>Galleriinae</taxon>
        <taxon>Galleria</taxon>
    </lineage>
</organism>
<evidence type="ECO:0000313" key="5">
    <source>
        <dbReference type="RefSeq" id="XP_026756957.2"/>
    </source>
</evidence>
<evidence type="ECO:0000313" key="4">
    <source>
        <dbReference type="Proteomes" id="UP001652740"/>
    </source>
</evidence>
<dbReference type="InterPro" id="IPR026832">
    <property type="entry name" value="Asteroid"/>
</dbReference>
<evidence type="ECO:0000256" key="2">
    <source>
        <dbReference type="SAM" id="MobiDB-lite"/>
    </source>
</evidence>
<name>A0A6J1WPK0_GALME</name>
<evidence type="ECO:0000259" key="3">
    <source>
        <dbReference type="Pfam" id="PF12813"/>
    </source>
</evidence>
<reference evidence="5" key="1">
    <citation type="submission" date="2025-08" db="UniProtKB">
        <authorList>
            <consortium name="RefSeq"/>
        </authorList>
    </citation>
    <scope>IDENTIFICATION</scope>
    <source>
        <tissue evidence="5">Whole larvae</tissue>
    </source>
</reference>
<dbReference type="InterPro" id="IPR029060">
    <property type="entry name" value="PIN-like_dom_sf"/>
</dbReference>
<dbReference type="AlphaFoldDB" id="A0A6J1WPK0"/>
<dbReference type="InParanoid" id="A0A6J1WPK0"/>
<dbReference type="InterPro" id="IPR039436">
    <property type="entry name" value="Asteroid_dom"/>
</dbReference>
<feature type="region of interest" description="Disordered" evidence="2">
    <location>
        <begin position="198"/>
        <end position="227"/>
    </location>
</feature>